<reference evidence="5 6" key="2">
    <citation type="journal article" date="2013" name="IMA Fungus">
        <title>IMA Genome-F 1: Ceratocystis fimbriata: Draft nuclear genome sequence for the plant pathogen, Ceratocystis fimbriata.</title>
        <authorList>
            <person name="Wilken P.M."/>
            <person name="Steenkamp E.T."/>
            <person name="Wingfield M.J."/>
            <person name="de Beer Z.W."/>
            <person name="Wingfield B.D."/>
        </authorList>
    </citation>
    <scope>NUCLEOTIDE SEQUENCE [LARGE SCALE GENOMIC DNA]</scope>
    <source>
        <strain evidence="5 6">CBS 114723</strain>
    </source>
</reference>
<protein>
    <recommendedName>
        <fullName evidence="7">R3H domain-containing protein 2</fullName>
    </recommendedName>
</protein>
<evidence type="ECO:0000256" key="2">
    <source>
        <dbReference type="SAM" id="MobiDB-lite"/>
    </source>
</evidence>
<dbReference type="GO" id="GO:0003676">
    <property type="term" value="F:nucleic acid binding"/>
    <property type="evidence" value="ECO:0007669"/>
    <property type="project" value="UniProtKB-UniRule"/>
</dbReference>
<dbReference type="InterPro" id="IPR051937">
    <property type="entry name" value="R3H_domain_containing"/>
</dbReference>
<dbReference type="InterPro" id="IPR036867">
    <property type="entry name" value="R3H_dom_sf"/>
</dbReference>
<sequence>MASAVVPKPSFAKVAATSISTTNQRRAPGNADATVTKETAMASSTPTTKTSGGKASTKVAKPPKFTSQSPSPETAQQGDIIEGVSKLAVSTPPNPAVNVNGSSLSINAKSATADSDDSHRTDSSDLGTKPPSLDGKSITSGTTTTFALDEKDSLRPDDSASVQAAADDDDSSVRGSLVAASHPPQFESCISIDVGLSGDISARVSPASDSSPDPAVAPVSAPANALDNIYQQAPDDKLLEAIESIKDRQFLLRLEIDVINFVQESKEPYMDLPPSNSFFRMLTHKLADYYHMTHSYEKDNGPGFVRIFRTPFCRVPPSLASIAASTKSPTPPPPILPMKIMRRGEDSKSTAPASSSAVQSKAASEVEGPDQKEKADPKERKTREEREEAYNEARKRIFGTSATPVATNTTDNTSENDGENEMSRASSVSTKDKSTTNSRRGKNVKQRRDSGTFESRHNYVQQWSHPQPWGGSQPQPHYVPVGTLYQAQQGPPQHQNQHLAQTHPPYTSHVPPAYANGSGQVAGSIPAAQSYPSHGYVPNGQYPSHTPAGRFPQQGHSTAPYSHGASIPQWQSSPNVKSSQYGRGSMPPNPAMGPNSVHYPFGQLPISMNPYDAKTQHPIPGSYNRPGYNMSNQPFIPDSRAPAPGQPLPPTQAQPPMQPMYPAPPPQHMSPRMDTYGPMHYGPSPQMAYAQPCMASLYAMAPHMPSHVPPPPPMGTYAHQPAPQPHHVYAPSYPHHVPLQSRPPVHQTGAGGKAQRTGTKKRTKPNAGAGAGAGTGGKTAGETSIPPASTPSTVSATNTFSNSSLPAIVDSGAAIAAAAATASKPATTTSATAGQPFGNLPHYGNPATLPQKPT</sequence>
<evidence type="ECO:0000256" key="1">
    <source>
        <dbReference type="ARBA" id="ARBA00022553"/>
    </source>
</evidence>
<dbReference type="PANTHER" id="PTHR15672">
    <property type="entry name" value="CAMP-REGULATED PHOSPHOPROTEIN 21 RELATED R3H DOMAIN CONTAINING PROTEIN"/>
    <property type="match status" value="1"/>
</dbReference>
<dbReference type="Pfam" id="PF01424">
    <property type="entry name" value="R3H"/>
    <property type="match status" value="1"/>
</dbReference>
<feature type="domain" description="SUZ" evidence="4">
    <location>
        <begin position="314"/>
        <end position="402"/>
    </location>
</feature>
<dbReference type="OrthoDB" id="278430at2759"/>
<feature type="region of interest" description="Disordered" evidence="2">
    <location>
        <begin position="19"/>
        <end position="179"/>
    </location>
</feature>
<feature type="compositionally biased region" description="Gly residues" evidence="2">
    <location>
        <begin position="769"/>
        <end position="779"/>
    </location>
</feature>
<feature type="region of interest" description="Disordered" evidence="2">
    <location>
        <begin position="487"/>
        <end position="593"/>
    </location>
</feature>
<feature type="compositionally biased region" description="Polar residues" evidence="2">
    <location>
        <begin position="65"/>
        <end position="77"/>
    </location>
</feature>
<feature type="compositionally biased region" description="Polar residues" evidence="2">
    <location>
        <begin position="400"/>
        <end position="413"/>
    </location>
</feature>
<dbReference type="SUPFAM" id="SSF82708">
    <property type="entry name" value="R3H domain"/>
    <property type="match status" value="1"/>
</dbReference>
<evidence type="ECO:0000313" key="5">
    <source>
        <dbReference type="EMBL" id="PHH49494.1"/>
    </source>
</evidence>
<feature type="region of interest" description="Disordered" evidence="2">
    <location>
        <begin position="631"/>
        <end position="656"/>
    </location>
</feature>
<keyword evidence="1" id="KW-0597">Phosphoprotein</keyword>
<reference evidence="5 6" key="1">
    <citation type="journal article" date="2013" name="Fungal Biol.">
        <title>Analysis of microsatellite markers in the genome of the plant pathogen Ceratocystis fimbriata.</title>
        <authorList>
            <person name="Simpson M.C."/>
            <person name="Wilken P.M."/>
            <person name="Coetzee M.P."/>
            <person name="Wingfield M.J."/>
            <person name="Wingfield B.D."/>
        </authorList>
    </citation>
    <scope>NUCLEOTIDE SEQUENCE [LARGE SCALE GENOMIC DNA]</scope>
    <source>
        <strain evidence="5 6">CBS 114723</strain>
    </source>
</reference>
<gene>
    <name evidence="5" type="ORF">CFIMG_006917RA</name>
</gene>
<dbReference type="GO" id="GO:0006012">
    <property type="term" value="P:galactose metabolic process"/>
    <property type="evidence" value="ECO:0007669"/>
    <property type="project" value="TreeGrafter"/>
</dbReference>
<dbReference type="Proteomes" id="UP000222788">
    <property type="component" value="Unassembled WGS sequence"/>
</dbReference>
<feature type="compositionally biased region" description="Polar residues" evidence="2">
    <location>
        <begin position="786"/>
        <end position="804"/>
    </location>
</feature>
<evidence type="ECO:0000259" key="4">
    <source>
        <dbReference type="PROSITE" id="PS51673"/>
    </source>
</evidence>
<feature type="compositionally biased region" description="Low complexity" evidence="2">
    <location>
        <begin position="42"/>
        <end position="58"/>
    </location>
</feature>
<feature type="region of interest" description="Disordered" evidence="2">
    <location>
        <begin position="816"/>
        <end position="854"/>
    </location>
</feature>
<feature type="region of interest" description="Disordered" evidence="2">
    <location>
        <begin position="740"/>
        <end position="804"/>
    </location>
</feature>
<feature type="compositionally biased region" description="Basic and acidic residues" evidence="2">
    <location>
        <begin position="148"/>
        <end position="158"/>
    </location>
</feature>
<feature type="compositionally biased region" description="Polar residues" evidence="2">
    <location>
        <begin position="137"/>
        <end position="146"/>
    </location>
</feature>
<feature type="region of interest" description="Disordered" evidence="2">
    <location>
        <begin position="344"/>
        <end position="455"/>
    </location>
</feature>
<dbReference type="PROSITE" id="PS51673">
    <property type="entry name" value="SUZ"/>
    <property type="match status" value="1"/>
</dbReference>
<feature type="domain" description="R3H" evidence="3">
    <location>
        <begin position="248"/>
        <end position="311"/>
    </location>
</feature>
<dbReference type="PANTHER" id="PTHR15672:SF8">
    <property type="entry name" value="PROTEIN ENCORE"/>
    <property type="match status" value="1"/>
</dbReference>
<feature type="compositionally biased region" description="Pro residues" evidence="2">
    <location>
        <begin position="644"/>
        <end position="656"/>
    </location>
</feature>
<dbReference type="Gene3D" id="3.30.1370.50">
    <property type="entry name" value="R3H-like domain"/>
    <property type="match status" value="1"/>
</dbReference>
<proteinExistence type="predicted"/>
<dbReference type="STRING" id="1035309.A0A2C5WV45"/>
<evidence type="ECO:0000259" key="3">
    <source>
        <dbReference type="PROSITE" id="PS51061"/>
    </source>
</evidence>
<dbReference type="InterPro" id="IPR024771">
    <property type="entry name" value="SUZ"/>
</dbReference>
<feature type="compositionally biased region" description="Polar residues" evidence="2">
    <location>
        <begin position="568"/>
        <end position="582"/>
    </location>
</feature>
<name>A0A2C5WV45_9PEZI</name>
<feature type="compositionally biased region" description="Low complexity" evidence="2">
    <location>
        <begin position="816"/>
        <end position="833"/>
    </location>
</feature>
<feature type="compositionally biased region" description="Low complexity" evidence="2">
    <location>
        <begin position="487"/>
        <end position="498"/>
    </location>
</feature>
<feature type="compositionally biased region" description="Polar residues" evidence="2">
    <location>
        <begin position="97"/>
        <end position="109"/>
    </location>
</feature>
<organism evidence="5 6">
    <name type="scientific">Ceratocystis fimbriata CBS 114723</name>
    <dbReference type="NCBI Taxonomy" id="1035309"/>
    <lineage>
        <taxon>Eukaryota</taxon>
        <taxon>Fungi</taxon>
        <taxon>Dikarya</taxon>
        <taxon>Ascomycota</taxon>
        <taxon>Pezizomycotina</taxon>
        <taxon>Sordariomycetes</taxon>
        <taxon>Hypocreomycetidae</taxon>
        <taxon>Microascales</taxon>
        <taxon>Ceratocystidaceae</taxon>
        <taxon>Ceratocystis</taxon>
    </lineage>
</organism>
<dbReference type="Pfam" id="PF12752">
    <property type="entry name" value="SUZ"/>
    <property type="match status" value="1"/>
</dbReference>
<dbReference type="CDD" id="cd02642">
    <property type="entry name" value="R3H_encore_like"/>
    <property type="match status" value="1"/>
</dbReference>
<keyword evidence="6" id="KW-1185">Reference proteome</keyword>
<feature type="compositionally biased region" description="Basic and acidic residues" evidence="2">
    <location>
        <begin position="446"/>
        <end position="455"/>
    </location>
</feature>
<dbReference type="InterPro" id="IPR001374">
    <property type="entry name" value="R3H_dom"/>
</dbReference>
<evidence type="ECO:0000313" key="6">
    <source>
        <dbReference type="Proteomes" id="UP000222788"/>
    </source>
</evidence>
<dbReference type="AlphaFoldDB" id="A0A2C5WV45"/>
<dbReference type="EMBL" id="APWK03000196">
    <property type="protein sequence ID" value="PHH49494.1"/>
    <property type="molecule type" value="Genomic_DNA"/>
</dbReference>
<feature type="compositionally biased region" description="Low complexity" evidence="2">
    <location>
        <begin position="351"/>
        <end position="363"/>
    </location>
</feature>
<accession>A0A2C5WV45</accession>
<comment type="caution">
    <text evidence="5">The sequence shown here is derived from an EMBL/GenBank/DDBJ whole genome shotgun (WGS) entry which is preliminary data.</text>
</comment>
<evidence type="ECO:0008006" key="7">
    <source>
        <dbReference type="Google" id="ProtNLM"/>
    </source>
</evidence>
<feature type="compositionally biased region" description="Basic and acidic residues" evidence="2">
    <location>
        <begin position="369"/>
        <end position="395"/>
    </location>
</feature>
<dbReference type="PROSITE" id="PS51061">
    <property type="entry name" value="R3H"/>
    <property type="match status" value="1"/>
</dbReference>